<dbReference type="EMBL" id="FPCK01000002">
    <property type="protein sequence ID" value="SFV35512.1"/>
    <property type="molecule type" value="Genomic_DNA"/>
</dbReference>
<dbReference type="SUPFAM" id="SSF52413">
    <property type="entry name" value="UDP-glucose/GDP-mannose dehydrogenase C-terminal domain"/>
    <property type="match status" value="1"/>
</dbReference>
<gene>
    <name evidence="14" type="ORF">SAMN05216456_2166</name>
</gene>
<dbReference type="InterPro" id="IPR001732">
    <property type="entry name" value="UDP-Glc/GDP-Man_DH_N"/>
</dbReference>
<dbReference type="GO" id="GO:0006065">
    <property type="term" value="P:UDP-glucuronate biosynthetic process"/>
    <property type="evidence" value="ECO:0007669"/>
    <property type="project" value="UniProtKB-UniPathway"/>
</dbReference>
<dbReference type="SUPFAM" id="SSF48179">
    <property type="entry name" value="6-phosphogluconate dehydrogenase C-terminal domain-like"/>
    <property type="match status" value="1"/>
</dbReference>
<dbReference type="Pfam" id="PF00984">
    <property type="entry name" value="UDPG_MGDP_dh"/>
    <property type="match status" value="1"/>
</dbReference>
<dbReference type="UniPathway" id="UPA00038">
    <property type="reaction ID" value="UER00491"/>
</dbReference>
<feature type="binding site" evidence="10">
    <location>
        <position position="259"/>
    </location>
    <ligand>
        <name>substrate</name>
    </ligand>
</feature>
<dbReference type="PIRSF" id="PIRSF500134">
    <property type="entry name" value="UDPglc_DH_bac"/>
    <property type="match status" value="1"/>
</dbReference>
<name>A0A1I7NLG7_9HYPH</name>
<dbReference type="OrthoDB" id="9803238at2"/>
<dbReference type="AlphaFoldDB" id="A0A1I7NLG7"/>
<feature type="binding site" evidence="10">
    <location>
        <position position="206"/>
    </location>
    <ligand>
        <name>substrate</name>
    </ligand>
</feature>
<keyword evidence="15" id="KW-1185">Reference proteome</keyword>
<feature type="binding site" evidence="10">
    <location>
        <begin position="151"/>
        <end position="154"/>
    </location>
    <ligand>
        <name>substrate</name>
    </ligand>
</feature>
<evidence type="ECO:0000259" key="13">
    <source>
        <dbReference type="SMART" id="SM00984"/>
    </source>
</evidence>
<feature type="binding site" evidence="11">
    <location>
        <position position="327"/>
    </location>
    <ligand>
        <name>NAD(+)</name>
        <dbReference type="ChEBI" id="CHEBI:57540"/>
    </ligand>
</feature>
<protein>
    <recommendedName>
        <fullName evidence="4 8">UDP-glucose 6-dehydrogenase</fullName>
        <ecNumber evidence="3 8">1.1.1.22</ecNumber>
    </recommendedName>
</protein>
<dbReference type="Pfam" id="PF03721">
    <property type="entry name" value="UDPG_MGDP_dh_N"/>
    <property type="match status" value="1"/>
</dbReference>
<dbReference type="Gene3D" id="1.20.5.100">
    <property type="entry name" value="Cytochrome c1, transmembrane anchor, C-terminal"/>
    <property type="match status" value="1"/>
</dbReference>
<feature type="binding site" evidence="10">
    <location>
        <begin position="251"/>
        <end position="255"/>
    </location>
    <ligand>
        <name>substrate</name>
    </ligand>
</feature>
<evidence type="ECO:0000256" key="1">
    <source>
        <dbReference type="ARBA" id="ARBA00004701"/>
    </source>
</evidence>
<dbReference type="EC" id="1.1.1.22" evidence="3 8"/>
<comment type="pathway">
    <text evidence="1">Nucleotide-sugar biosynthesis; UDP-alpha-D-glucuronate biosynthesis; UDP-alpha-D-glucuronate from UDP-alpha-D-glucose: step 1/1.</text>
</comment>
<dbReference type="Pfam" id="PF03720">
    <property type="entry name" value="UDPG_MGDP_dh_C"/>
    <property type="match status" value="1"/>
</dbReference>
<evidence type="ECO:0000256" key="12">
    <source>
        <dbReference type="SAM" id="MobiDB-lite"/>
    </source>
</evidence>
<dbReference type="InterPro" id="IPR008927">
    <property type="entry name" value="6-PGluconate_DH-like_C_sf"/>
</dbReference>
<dbReference type="PANTHER" id="PTHR43750:SF3">
    <property type="entry name" value="UDP-GLUCOSE 6-DEHYDROGENASE TUAD"/>
    <property type="match status" value="1"/>
</dbReference>
<keyword evidence="6 8" id="KW-0520">NAD</keyword>
<dbReference type="RefSeq" id="WP_092424407.1">
    <property type="nucleotide sequence ID" value="NZ_FPCK01000002.1"/>
</dbReference>
<evidence type="ECO:0000256" key="7">
    <source>
        <dbReference type="ARBA" id="ARBA00047473"/>
    </source>
</evidence>
<evidence type="ECO:0000256" key="4">
    <source>
        <dbReference type="ARBA" id="ARBA00015132"/>
    </source>
</evidence>
<dbReference type="InterPro" id="IPR036220">
    <property type="entry name" value="UDP-Glc/GDP-Man_DH_C_sf"/>
</dbReference>
<dbReference type="STRING" id="429728.SAMN05216456_2166"/>
<dbReference type="GO" id="GO:0051287">
    <property type="term" value="F:NAD binding"/>
    <property type="evidence" value="ECO:0007669"/>
    <property type="project" value="InterPro"/>
</dbReference>
<dbReference type="PIRSF" id="PIRSF000124">
    <property type="entry name" value="UDPglc_GDPman_dh"/>
    <property type="match status" value="1"/>
</dbReference>
<dbReference type="PANTHER" id="PTHR43750">
    <property type="entry name" value="UDP-GLUCOSE 6-DEHYDROGENASE TUAD"/>
    <property type="match status" value="1"/>
</dbReference>
<dbReference type="InterPro" id="IPR014026">
    <property type="entry name" value="UDP-Glc/GDP-Man_DH_dimer"/>
</dbReference>
<feature type="binding site" evidence="10">
    <location>
        <position position="320"/>
    </location>
    <ligand>
        <name>substrate</name>
    </ligand>
</feature>
<evidence type="ECO:0000256" key="6">
    <source>
        <dbReference type="ARBA" id="ARBA00023027"/>
    </source>
</evidence>
<sequence length="453" mass="47186">MKIVVLGAGYVGLTTGACLAELGHHLTCCDIDHARVAALRQAEIPIYEPGLAELVSAQMTAGRLEFSANAEDAVRSADAVFLAVGTPSDQGGGIDLSFVMAAAAGIAPHLRKQAVLIVKSTVVAGTAQQIKALVDKTRGNSDIPVGSNPEFLREGSAIGDFMHADRIVIGADDPRTEAVLREIYKPLVRTGIPLVSTRTVNAELIKYAANALLALKIGFINDVADLCEAVGGDVTAVADGIGRDSRIGPGFLAAGPGFGGSCFPKDTRAFASTGRQHGAPQPLIEALIDGNDRRKRSLAQRIIDATPDGGRVAILGTSFKANTDDVREAASLTIVPALLAAGLDVHAHDPQPGAAKRLLDGISWHETPIGAVRSADVTVILTEWDEYRSLEPNRLAAAMRGRTVLDFRNVLAGEKVASAGLHYHSLGRPSVVPKRAARGQGTPAGLTIAASPA</sequence>
<feature type="binding site" evidence="11">
    <location>
        <position position="265"/>
    </location>
    <ligand>
        <name>NAD(+)</name>
        <dbReference type="ChEBI" id="CHEBI:57540"/>
    </ligand>
</feature>
<comment type="catalytic activity">
    <reaction evidence="7 8">
        <text>UDP-alpha-D-glucose + 2 NAD(+) + H2O = UDP-alpha-D-glucuronate + 2 NADH + 3 H(+)</text>
        <dbReference type="Rhea" id="RHEA:23596"/>
        <dbReference type="ChEBI" id="CHEBI:15377"/>
        <dbReference type="ChEBI" id="CHEBI:15378"/>
        <dbReference type="ChEBI" id="CHEBI:57540"/>
        <dbReference type="ChEBI" id="CHEBI:57945"/>
        <dbReference type="ChEBI" id="CHEBI:58052"/>
        <dbReference type="ChEBI" id="CHEBI:58885"/>
        <dbReference type="EC" id="1.1.1.22"/>
    </reaction>
</comment>
<evidence type="ECO:0000256" key="2">
    <source>
        <dbReference type="ARBA" id="ARBA00006601"/>
    </source>
</evidence>
<feature type="active site" description="Nucleophile" evidence="9">
    <location>
        <position position="262"/>
    </location>
</feature>
<evidence type="ECO:0000313" key="14">
    <source>
        <dbReference type="EMBL" id="SFV35512.1"/>
    </source>
</evidence>
<dbReference type="GO" id="GO:0003979">
    <property type="term" value="F:UDP-glucose 6-dehydrogenase activity"/>
    <property type="evidence" value="ECO:0007669"/>
    <property type="project" value="UniProtKB-EC"/>
</dbReference>
<evidence type="ECO:0000313" key="15">
    <source>
        <dbReference type="Proteomes" id="UP000199074"/>
    </source>
</evidence>
<evidence type="ECO:0000256" key="3">
    <source>
        <dbReference type="ARBA" id="ARBA00012954"/>
    </source>
</evidence>
<dbReference type="Gene3D" id="3.40.50.720">
    <property type="entry name" value="NAD(P)-binding Rossmann-like Domain"/>
    <property type="match status" value="2"/>
</dbReference>
<accession>A0A1I7NLG7</accession>
<feature type="binding site" evidence="11">
    <location>
        <position position="154"/>
    </location>
    <ligand>
        <name>NAD(+)</name>
        <dbReference type="ChEBI" id="CHEBI:57540"/>
    </ligand>
</feature>
<evidence type="ECO:0000256" key="5">
    <source>
        <dbReference type="ARBA" id="ARBA00023002"/>
    </source>
</evidence>
<dbReference type="InterPro" id="IPR036291">
    <property type="entry name" value="NAD(P)-bd_dom_sf"/>
</dbReference>
<feature type="binding site" evidence="11">
    <location>
        <position position="121"/>
    </location>
    <ligand>
        <name>NAD(+)</name>
        <dbReference type="ChEBI" id="CHEBI:57540"/>
    </ligand>
</feature>
<evidence type="ECO:0000256" key="11">
    <source>
        <dbReference type="PIRSR" id="PIRSR500134-3"/>
    </source>
</evidence>
<organism evidence="14 15">
    <name type="scientific">Devosia crocina</name>
    <dbReference type="NCBI Taxonomy" id="429728"/>
    <lineage>
        <taxon>Bacteria</taxon>
        <taxon>Pseudomonadati</taxon>
        <taxon>Pseudomonadota</taxon>
        <taxon>Alphaproteobacteria</taxon>
        <taxon>Hyphomicrobiales</taxon>
        <taxon>Devosiaceae</taxon>
        <taxon>Devosia</taxon>
    </lineage>
</organism>
<reference evidence="14 15" key="1">
    <citation type="submission" date="2016-10" db="EMBL/GenBank/DDBJ databases">
        <authorList>
            <person name="de Groot N.N."/>
        </authorList>
    </citation>
    <scope>NUCLEOTIDE SEQUENCE [LARGE SCALE GENOMIC DNA]</scope>
    <source>
        <strain evidence="14 15">IPL20</strain>
    </source>
</reference>
<proteinExistence type="inferred from homology"/>
<feature type="binding site" evidence="11">
    <location>
        <position position="35"/>
    </location>
    <ligand>
        <name>NAD(+)</name>
        <dbReference type="ChEBI" id="CHEBI:57540"/>
    </ligand>
</feature>
<dbReference type="NCBIfam" id="TIGR03026">
    <property type="entry name" value="NDP-sugDHase"/>
    <property type="match status" value="1"/>
</dbReference>
<keyword evidence="5 8" id="KW-0560">Oxidoreductase</keyword>
<dbReference type="Proteomes" id="UP000199074">
    <property type="component" value="Unassembled WGS sequence"/>
</dbReference>
<dbReference type="SMART" id="SM00984">
    <property type="entry name" value="UDPG_MGDP_dh_C"/>
    <property type="match status" value="1"/>
</dbReference>
<feature type="binding site" evidence="11">
    <location>
        <position position="86"/>
    </location>
    <ligand>
        <name>NAD(+)</name>
        <dbReference type="ChEBI" id="CHEBI:57540"/>
    </ligand>
</feature>
<evidence type="ECO:0000256" key="10">
    <source>
        <dbReference type="PIRSR" id="PIRSR500134-2"/>
    </source>
</evidence>
<dbReference type="SUPFAM" id="SSF51735">
    <property type="entry name" value="NAD(P)-binding Rossmann-fold domains"/>
    <property type="match status" value="1"/>
</dbReference>
<dbReference type="PROSITE" id="PS51257">
    <property type="entry name" value="PROKAR_LIPOPROTEIN"/>
    <property type="match status" value="1"/>
</dbReference>
<evidence type="ECO:0000256" key="8">
    <source>
        <dbReference type="PIRNR" id="PIRNR000124"/>
    </source>
</evidence>
<feature type="region of interest" description="Disordered" evidence="12">
    <location>
        <begin position="434"/>
        <end position="453"/>
    </location>
</feature>
<dbReference type="InterPro" id="IPR028357">
    <property type="entry name" value="UDPglc_DH_bac"/>
</dbReference>
<dbReference type="InterPro" id="IPR014027">
    <property type="entry name" value="UDP-Glc/GDP-Man_DH_C"/>
</dbReference>
<feature type="binding site" evidence="11">
    <location>
        <position position="30"/>
    </location>
    <ligand>
        <name>NAD(+)</name>
        <dbReference type="ChEBI" id="CHEBI:57540"/>
    </ligand>
</feature>
<dbReference type="GO" id="GO:0000271">
    <property type="term" value="P:polysaccharide biosynthetic process"/>
    <property type="evidence" value="ECO:0007669"/>
    <property type="project" value="InterPro"/>
</dbReference>
<comment type="similarity">
    <text evidence="2 8">Belongs to the UDP-glucose/GDP-mannose dehydrogenase family.</text>
</comment>
<evidence type="ECO:0000256" key="9">
    <source>
        <dbReference type="PIRSR" id="PIRSR500134-1"/>
    </source>
</evidence>
<feature type="domain" description="UDP-glucose/GDP-mannose dehydrogenase C-terminal" evidence="13">
    <location>
        <begin position="313"/>
        <end position="413"/>
    </location>
</feature>
<dbReference type="InterPro" id="IPR017476">
    <property type="entry name" value="UDP-Glc/GDP-Man"/>
</dbReference>